<evidence type="ECO:0000256" key="1">
    <source>
        <dbReference type="SAM" id="SignalP"/>
    </source>
</evidence>
<sequence length="144" mass="15395">MLASTLISLALLGVGLSAPLPNNCATNMEIKGPNVIHAGCTIKLQFRIPSHEVSTVNGLKVELYPVGSRRGVLVHQVDTVDIQSQKGAMEILFPITSRFIGNDTLILTNALKNKKNSHPAGCPSVYGQHKVKVVPSSPDIMCIV</sequence>
<feature type="signal peptide" evidence="1">
    <location>
        <begin position="1"/>
        <end position="17"/>
    </location>
</feature>
<proteinExistence type="predicted"/>
<feature type="chain" id="PRO_5045044487" evidence="1">
    <location>
        <begin position="18"/>
        <end position="144"/>
    </location>
</feature>
<protein>
    <submittedName>
        <fullName evidence="2">Uncharacterized protein</fullName>
    </submittedName>
</protein>
<comment type="caution">
    <text evidence="2">The sequence shown here is derived from an EMBL/GenBank/DDBJ whole genome shotgun (WGS) entry which is preliminary data.</text>
</comment>
<dbReference type="EMBL" id="JASJQH010007497">
    <property type="protein sequence ID" value="KAK9708290.1"/>
    <property type="molecule type" value="Genomic_DNA"/>
</dbReference>
<keyword evidence="1" id="KW-0732">Signal</keyword>
<keyword evidence="3" id="KW-1185">Reference proteome</keyword>
<dbReference type="Proteomes" id="UP001479436">
    <property type="component" value="Unassembled WGS sequence"/>
</dbReference>
<name>A0ABR2VX12_9FUNG</name>
<reference evidence="2 3" key="1">
    <citation type="submission" date="2023-04" db="EMBL/GenBank/DDBJ databases">
        <title>Genome of Basidiobolus ranarum AG-B5.</title>
        <authorList>
            <person name="Stajich J.E."/>
            <person name="Carter-House D."/>
            <person name="Gryganskyi A."/>
        </authorList>
    </citation>
    <scope>NUCLEOTIDE SEQUENCE [LARGE SCALE GENOMIC DNA]</scope>
    <source>
        <strain evidence="2 3">AG-B5</strain>
    </source>
</reference>
<organism evidence="2 3">
    <name type="scientific">Basidiobolus ranarum</name>
    <dbReference type="NCBI Taxonomy" id="34480"/>
    <lineage>
        <taxon>Eukaryota</taxon>
        <taxon>Fungi</taxon>
        <taxon>Fungi incertae sedis</taxon>
        <taxon>Zoopagomycota</taxon>
        <taxon>Entomophthoromycotina</taxon>
        <taxon>Basidiobolomycetes</taxon>
        <taxon>Basidiobolales</taxon>
        <taxon>Basidiobolaceae</taxon>
        <taxon>Basidiobolus</taxon>
    </lineage>
</organism>
<evidence type="ECO:0000313" key="3">
    <source>
        <dbReference type="Proteomes" id="UP001479436"/>
    </source>
</evidence>
<accession>A0ABR2VX12</accession>
<gene>
    <name evidence="2" type="ORF">K7432_009741</name>
</gene>
<evidence type="ECO:0000313" key="2">
    <source>
        <dbReference type="EMBL" id="KAK9708290.1"/>
    </source>
</evidence>